<dbReference type="EMBL" id="CAFBQQ010000057">
    <property type="protein sequence ID" value="CAB5062956.1"/>
    <property type="molecule type" value="Genomic_DNA"/>
</dbReference>
<proteinExistence type="predicted"/>
<evidence type="ECO:0000313" key="1">
    <source>
        <dbReference type="EMBL" id="CAB5062956.1"/>
    </source>
</evidence>
<protein>
    <submittedName>
        <fullName evidence="1">Unannotated protein</fullName>
    </submittedName>
</protein>
<reference evidence="1" key="1">
    <citation type="submission" date="2020-05" db="EMBL/GenBank/DDBJ databases">
        <authorList>
            <person name="Chiriac C."/>
            <person name="Salcher M."/>
            <person name="Ghai R."/>
            <person name="Kavagutti S V."/>
        </authorList>
    </citation>
    <scope>NUCLEOTIDE SEQUENCE</scope>
</reference>
<dbReference type="AlphaFoldDB" id="A0A6J7UDF4"/>
<accession>A0A6J7UDF4</accession>
<name>A0A6J7UDF4_9ZZZZ</name>
<gene>
    <name evidence="1" type="ORF">UFOPK4358_00484</name>
</gene>
<sequence>MAVVTLERNRKFLAGPSLRKSKYRYLSRTSSEIFPISPLSTGKGRAAASLNTSRDSQTTSISPVAISLFSLPAGLSLTVPVINTHHSALNSPAIFSSLITT</sequence>
<organism evidence="1">
    <name type="scientific">freshwater metagenome</name>
    <dbReference type="NCBI Taxonomy" id="449393"/>
    <lineage>
        <taxon>unclassified sequences</taxon>
        <taxon>metagenomes</taxon>
        <taxon>ecological metagenomes</taxon>
    </lineage>
</organism>